<dbReference type="AlphaFoldDB" id="A0A1S1QBD9"/>
<keyword evidence="2" id="KW-1133">Transmembrane helix</keyword>
<dbReference type="Proteomes" id="UP000179627">
    <property type="component" value="Unassembled WGS sequence"/>
</dbReference>
<evidence type="ECO:0000256" key="2">
    <source>
        <dbReference type="SAM" id="Phobius"/>
    </source>
</evidence>
<accession>A0A1S1QBD9</accession>
<proteinExistence type="predicted"/>
<dbReference type="OrthoDB" id="3216560at2"/>
<name>A0A1S1QBD9_9ACTN</name>
<keyword evidence="4" id="KW-1185">Reference proteome</keyword>
<reference evidence="4" key="1">
    <citation type="submission" date="2016-07" db="EMBL/GenBank/DDBJ databases">
        <title>Sequence Frankia sp. strain CcI1.17.</title>
        <authorList>
            <person name="Ghodhbane-Gtari F."/>
            <person name="Swanson E."/>
            <person name="Gueddou A."/>
            <person name="Morris K."/>
            <person name="Hezbri K."/>
            <person name="Ktari A."/>
            <person name="Nouioui I."/>
            <person name="Abebe-Akele F."/>
            <person name="Simpson S."/>
            <person name="Thomas K."/>
            <person name="Gtari M."/>
            <person name="Tisa L.S."/>
            <person name="Hurst S."/>
        </authorList>
    </citation>
    <scope>NUCLEOTIDE SEQUENCE [LARGE SCALE GENOMIC DNA]</scope>
    <source>
        <strain evidence="4">Cc1.17</strain>
    </source>
</reference>
<sequence length="202" mass="20494">MTRRNYDLLVRNNDFRTWDELSRQERRTGITVLATIGIVAVAAVWFLVGGETSVEAETGAAPPPTLDVAAELDAWYGSTAAARAEVVAAAEGVRTAVAANDGRALQPACAVLGTAARDAAGVAEAPADGARKAWTDGVAAYGGAAQACGHLFDGTQEPVGTLLARTTTALDTADGLWTRLAADLGQPAPTGPAPSVPAAPAS</sequence>
<evidence type="ECO:0000256" key="1">
    <source>
        <dbReference type="SAM" id="MobiDB-lite"/>
    </source>
</evidence>
<dbReference type="EMBL" id="MBLM01000152">
    <property type="protein sequence ID" value="OHV30535.1"/>
    <property type="molecule type" value="Genomic_DNA"/>
</dbReference>
<evidence type="ECO:0000313" key="4">
    <source>
        <dbReference type="Proteomes" id="UP000179627"/>
    </source>
</evidence>
<organism evidence="3 4">
    <name type="scientific">Parafrankia colletiae</name>
    <dbReference type="NCBI Taxonomy" id="573497"/>
    <lineage>
        <taxon>Bacteria</taxon>
        <taxon>Bacillati</taxon>
        <taxon>Actinomycetota</taxon>
        <taxon>Actinomycetes</taxon>
        <taxon>Frankiales</taxon>
        <taxon>Frankiaceae</taxon>
        <taxon>Parafrankia</taxon>
    </lineage>
</organism>
<comment type="caution">
    <text evidence="3">The sequence shown here is derived from an EMBL/GenBank/DDBJ whole genome shotgun (WGS) entry which is preliminary data.</text>
</comment>
<keyword evidence="2" id="KW-0812">Transmembrane</keyword>
<feature type="transmembrane region" description="Helical" evidence="2">
    <location>
        <begin position="30"/>
        <end position="48"/>
    </location>
</feature>
<feature type="region of interest" description="Disordered" evidence="1">
    <location>
        <begin position="183"/>
        <end position="202"/>
    </location>
</feature>
<protein>
    <submittedName>
        <fullName evidence="3">Uncharacterized protein</fullName>
    </submittedName>
</protein>
<gene>
    <name evidence="3" type="ORF">CC117_06220</name>
</gene>
<evidence type="ECO:0000313" key="3">
    <source>
        <dbReference type="EMBL" id="OHV30535.1"/>
    </source>
</evidence>
<keyword evidence="2" id="KW-0472">Membrane</keyword>
<feature type="compositionally biased region" description="Pro residues" evidence="1">
    <location>
        <begin position="189"/>
        <end position="202"/>
    </location>
</feature>
<dbReference type="RefSeq" id="WP_071089117.1">
    <property type="nucleotide sequence ID" value="NZ_MBLM01000152.1"/>
</dbReference>